<dbReference type="Gene3D" id="3.60.40.10">
    <property type="entry name" value="PPM-type phosphatase domain"/>
    <property type="match status" value="1"/>
</dbReference>
<dbReference type="EMBL" id="CP003557">
    <property type="protein sequence ID" value="AFN75090.1"/>
    <property type="molecule type" value="Genomic_DNA"/>
</dbReference>
<dbReference type="SMART" id="SM00331">
    <property type="entry name" value="PP2C_SIG"/>
    <property type="match status" value="1"/>
</dbReference>
<dbReference type="HOGENOM" id="CLU_000445_43_6_10"/>
<dbReference type="AlphaFoldDB" id="I6Z7F3"/>
<dbReference type="InterPro" id="IPR052016">
    <property type="entry name" value="Bact_Sigma-Reg"/>
</dbReference>
<gene>
    <name evidence="4" type="ordered locus">MROS_1857</name>
</gene>
<feature type="transmembrane region" description="Helical" evidence="2">
    <location>
        <begin position="71"/>
        <end position="95"/>
    </location>
</feature>
<feature type="transmembrane region" description="Helical" evidence="2">
    <location>
        <begin position="115"/>
        <end position="137"/>
    </location>
</feature>
<reference evidence="4 5" key="1">
    <citation type="journal article" date="2013" name="PLoS ONE">
        <title>Genomic analysis of Melioribacter roseus, facultatively anaerobic organotrophic bacterium representing a novel deep lineage within Bacteriodetes/Chlorobi group.</title>
        <authorList>
            <person name="Kadnikov V.V."/>
            <person name="Mardanov A.V."/>
            <person name="Podosokorskaya O.A."/>
            <person name="Gavrilov S.N."/>
            <person name="Kublanov I.V."/>
            <person name="Beletsky A.V."/>
            <person name="Bonch-Osmolovskaya E.A."/>
            <person name="Ravin N.V."/>
        </authorList>
    </citation>
    <scope>NUCLEOTIDE SEQUENCE [LARGE SCALE GENOMIC DNA]</scope>
    <source>
        <strain evidence="5">JCM 17771 / P3M-2</strain>
    </source>
</reference>
<dbReference type="InterPro" id="IPR001932">
    <property type="entry name" value="PPM-type_phosphatase-like_dom"/>
</dbReference>
<dbReference type="OrthoDB" id="9763484at2"/>
<evidence type="ECO:0000256" key="1">
    <source>
        <dbReference type="ARBA" id="ARBA00022801"/>
    </source>
</evidence>
<keyword evidence="2" id="KW-0472">Membrane</keyword>
<dbReference type="PANTHER" id="PTHR43156:SF2">
    <property type="entry name" value="STAGE II SPORULATION PROTEIN E"/>
    <property type="match status" value="1"/>
</dbReference>
<keyword evidence="1" id="KW-0378">Hydrolase</keyword>
<protein>
    <submittedName>
        <fullName evidence="4">Serine phosphatase RsbU subunit sigma</fullName>
    </submittedName>
</protein>
<evidence type="ECO:0000313" key="4">
    <source>
        <dbReference type="EMBL" id="AFN75090.1"/>
    </source>
</evidence>
<feature type="transmembrane region" description="Helical" evidence="2">
    <location>
        <begin position="144"/>
        <end position="163"/>
    </location>
</feature>
<feature type="transmembrane region" description="Helical" evidence="2">
    <location>
        <begin position="14"/>
        <end position="32"/>
    </location>
</feature>
<evidence type="ECO:0000259" key="3">
    <source>
        <dbReference type="SMART" id="SM00331"/>
    </source>
</evidence>
<accession>I6Z7F3</accession>
<proteinExistence type="predicted"/>
<organism evidence="4 5">
    <name type="scientific">Melioribacter roseus (strain DSM 23840 / JCM 17771 / VKM B-2668 / P3M-2)</name>
    <dbReference type="NCBI Taxonomy" id="1191523"/>
    <lineage>
        <taxon>Bacteria</taxon>
        <taxon>Pseudomonadati</taxon>
        <taxon>Ignavibacteriota</taxon>
        <taxon>Ignavibacteria</taxon>
        <taxon>Ignavibacteriales</taxon>
        <taxon>Melioribacteraceae</taxon>
        <taxon>Melioribacter</taxon>
    </lineage>
</organism>
<dbReference type="Pfam" id="PF07228">
    <property type="entry name" value="SpoIIE"/>
    <property type="match status" value="1"/>
</dbReference>
<evidence type="ECO:0000313" key="5">
    <source>
        <dbReference type="Proteomes" id="UP000009011"/>
    </source>
</evidence>
<keyword evidence="2" id="KW-0812">Transmembrane</keyword>
<dbReference type="eggNOG" id="COG2208">
    <property type="taxonomic scope" value="Bacteria"/>
</dbReference>
<dbReference type="PANTHER" id="PTHR43156">
    <property type="entry name" value="STAGE II SPORULATION PROTEIN E-RELATED"/>
    <property type="match status" value="1"/>
</dbReference>
<name>I6Z7F3_MELRP</name>
<dbReference type="KEGG" id="mro:MROS_1857"/>
<feature type="transmembrane region" description="Helical" evidence="2">
    <location>
        <begin position="203"/>
        <end position="223"/>
    </location>
</feature>
<sequence length="673" mass="75803">MNLKNVIKFTRSRSLENAAVVSVLLLIYNFIFPIHSNPIVSLVNEVLVFLTIFFIYNYISPYTELRKDAPLSLVLNAGILGALVFFVISLANSAIGDGNSIKSDTGAVNTLFTTVLNYIFIIVLAYIFSTFRTLYYLRQKKDQSLYFNTMLFFFVMTFFSEFANFSSSLDFIHDAFFIVTIVLISLNSLKVSWIAFLTKKQKLYLLLISIILSILFGFNFGLLNESNVIKMILFKLSVGLYTVFSLVMIYGMIYFGVIFFTTLFHLPTAEAFDRRSEEISSLMDLTKLITQVFDFKELADSIINFTTKICNSNAAWLVTISEDGIEVTAVNNIGYVEARLAAELFLKDSVKGVYSITTADEIDERFNFRTVAVAPLNVHNKLSGYLFTARLSEVDFDKDEKNTLQTYADYASVALENAKLIAESIEKERLEKELDVARDVQRKILPVNFPVSDNYELSALFIPAFEVGGDYYDFFELSDNRLGFIVADVSGKGISAAFIMAELKGIFESLAKIVNSPTELLIKANEILKDSLDKKNFVTAVYGILDYKNGIMKIARAGHTPIIYCSAGKISRLLPKGIGLGLDYSAKFENSLEELEINLKDGDVFVIYSDGIPEAKNSMNEDFGYDRFENIISSNCKKNLDGIANEIVKEITLFSKDHTQHDDITLVIIRWSS</sequence>
<dbReference type="eggNOG" id="COG2203">
    <property type="taxonomic scope" value="Bacteria"/>
</dbReference>
<keyword evidence="5" id="KW-1185">Reference proteome</keyword>
<feature type="transmembrane region" description="Helical" evidence="2">
    <location>
        <begin position="38"/>
        <end position="59"/>
    </location>
</feature>
<dbReference type="GO" id="GO:0016791">
    <property type="term" value="F:phosphatase activity"/>
    <property type="evidence" value="ECO:0007669"/>
    <property type="project" value="TreeGrafter"/>
</dbReference>
<dbReference type="InterPro" id="IPR029016">
    <property type="entry name" value="GAF-like_dom_sf"/>
</dbReference>
<dbReference type="Proteomes" id="UP000009011">
    <property type="component" value="Chromosome"/>
</dbReference>
<dbReference type="RefSeq" id="WP_014856522.1">
    <property type="nucleotide sequence ID" value="NC_018178.1"/>
</dbReference>
<dbReference type="STRING" id="1191523.MROS_1857"/>
<dbReference type="SUPFAM" id="SSF55781">
    <property type="entry name" value="GAF domain-like"/>
    <property type="match status" value="1"/>
</dbReference>
<feature type="transmembrane region" description="Helical" evidence="2">
    <location>
        <begin position="175"/>
        <end position="196"/>
    </location>
</feature>
<keyword evidence="2" id="KW-1133">Transmembrane helix</keyword>
<evidence type="ECO:0000256" key="2">
    <source>
        <dbReference type="SAM" id="Phobius"/>
    </source>
</evidence>
<feature type="transmembrane region" description="Helical" evidence="2">
    <location>
        <begin position="243"/>
        <end position="266"/>
    </location>
</feature>
<dbReference type="InterPro" id="IPR036457">
    <property type="entry name" value="PPM-type-like_dom_sf"/>
</dbReference>
<dbReference type="SUPFAM" id="SSF81606">
    <property type="entry name" value="PP2C-like"/>
    <property type="match status" value="1"/>
</dbReference>
<feature type="domain" description="PPM-type phosphatase" evidence="3">
    <location>
        <begin position="452"/>
        <end position="671"/>
    </location>
</feature>
<dbReference type="Gene3D" id="3.30.450.40">
    <property type="match status" value="1"/>
</dbReference>